<dbReference type="Proteomes" id="UP000800092">
    <property type="component" value="Unassembled WGS sequence"/>
</dbReference>
<feature type="compositionally biased region" description="Basic and acidic residues" evidence="1">
    <location>
        <begin position="125"/>
        <end position="150"/>
    </location>
</feature>
<evidence type="ECO:0000256" key="1">
    <source>
        <dbReference type="SAM" id="MobiDB-lite"/>
    </source>
</evidence>
<feature type="domain" description="Srp40 C-terminal" evidence="2">
    <location>
        <begin position="405"/>
        <end position="471"/>
    </location>
</feature>
<reference evidence="3" key="1">
    <citation type="journal article" date="2020" name="Stud. Mycol.">
        <title>101 Dothideomycetes genomes: a test case for predicting lifestyles and emergence of pathogens.</title>
        <authorList>
            <person name="Haridas S."/>
            <person name="Albert R."/>
            <person name="Binder M."/>
            <person name="Bloem J."/>
            <person name="Labutti K."/>
            <person name="Salamov A."/>
            <person name="Andreopoulos B."/>
            <person name="Baker S."/>
            <person name="Barry K."/>
            <person name="Bills G."/>
            <person name="Bluhm B."/>
            <person name="Cannon C."/>
            <person name="Castanera R."/>
            <person name="Culley D."/>
            <person name="Daum C."/>
            <person name="Ezra D."/>
            <person name="Gonzalez J."/>
            <person name="Henrissat B."/>
            <person name="Kuo A."/>
            <person name="Liang C."/>
            <person name="Lipzen A."/>
            <person name="Lutzoni F."/>
            <person name="Magnuson J."/>
            <person name="Mondo S."/>
            <person name="Nolan M."/>
            <person name="Ohm R."/>
            <person name="Pangilinan J."/>
            <person name="Park H.-J."/>
            <person name="Ramirez L."/>
            <person name="Alfaro M."/>
            <person name="Sun H."/>
            <person name="Tritt A."/>
            <person name="Yoshinaga Y."/>
            <person name="Zwiers L.-H."/>
            <person name="Turgeon B."/>
            <person name="Goodwin S."/>
            <person name="Spatafora J."/>
            <person name="Crous P."/>
            <person name="Grigoriev I."/>
        </authorList>
    </citation>
    <scope>NUCLEOTIDE SEQUENCE</scope>
    <source>
        <strain evidence="3">Tuck. ex Michener</strain>
    </source>
</reference>
<keyword evidence="4" id="KW-1185">Reference proteome</keyword>
<dbReference type="GO" id="GO:0005730">
    <property type="term" value="C:nucleolus"/>
    <property type="evidence" value="ECO:0007669"/>
    <property type="project" value="InterPro"/>
</dbReference>
<feature type="compositionally biased region" description="Polar residues" evidence="1">
    <location>
        <begin position="388"/>
        <end position="397"/>
    </location>
</feature>
<dbReference type="InterPro" id="IPR006594">
    <property type="entry name" value="LisH"/>
</dbReference>
<proteinExistence type="predicted"/>
<feature type="compositionally biased region" description="Polar residues" evidence="1">
    <location>
        <begin position="100"/>
        <end position="111"/>
    </location>
</feature>
<feature type="compositionally biased region" description="Low complexity" evidence="1">
    <location>
        <begin position="268"/>
        <end position="284"/>
    </location>
</feature>
<dbReference type="PANTHER" id="PTHR23216:SF1">
    <property type="entry name" value="NUCLEOLAR AND COILED-BODY PHOSPHOPROTEIN 1"/>
    <property type="match status" value="1"/>
</dbReference>
<feature type="compositionally biased region" description="Low complexity" evidence="1">
    <location>
        <begin position="159"/>
        <end position="189"/>
    </location>
</feature>
<dbReference type="GO" id="GO:0005654">
    <property type="term" value="C:nucleoplasm"/>
    <property type="evidence" value="ECO:0007669"/>
    <property type="project" value="TreeGrafter"/>
</dbReference>
<feature type="compositionally biased region" description="Basic and acidic residues" evidence="1">
    <location>
        <begin position="401"/>
        <end position="415"/>
    </location>
</feature>
<feature type="compositionally biased region" description="Basic and acidic residues" evidence="1">
    <location>
        <begin position="373"/>
        <end position="385"/>
    </location>
</feature>
<dbReference type="OrthoDB" id="5599646at2759"/>
<feature type="region of interest" description="Disordered" evidence="1">
    <location>
        <begin position="1"/>
        <end position="42"/>
    </location>
</feature>
<feature type="compositionally biased region" description="Low complexity" evidence="1">
    <location>
        <begin position="347"/>
        <end position="357"/>
    </location>
</feature>
<dbReference type="PANTHER" id="PTHR23216">
    <property type="entry name" value="NUCLEOLAR AND COILED-BODY PHOSPHOPROTEIN 1"/>
    <property type="match status" value="1"/>
</dbReference>
<dbReference type="EMBL" id="ML991773">
    <property type="protein sequence ID" value="KAF2239233.1"/>
    <property type="molecule type" value="Genomic_DNA"/>
</dbReference>
<sequence length="473" mass="50200">MAKRKRADAGKDTSLAAGSVPAKTKGSFNPSTSPESHPPPPLILLVHTFLQNNHYDYAARALSKESKLRSASASFDGAAQELPDLAELYSFWVKQHRPEQTNAKSQQSRSSAEAVASDDDGEENDTSRNEATDEKNSAKNGLRIESKSDSESDTNTSISDASELKAASKASSSSSAESSEENNTASIEAPKNSQMLRKRLQSLSNSSDSSSESDSSSDSGSGSDSESVDEGGPPKKRKLVEVDKQMPAGVDNQASSSESSSDSEGESDGSASTSGSSVSGSSASSEKEQNQDASDDDSASETSTSESDSDSKSDNSSENESDSLPNPEKVPPKVEAKQSKGTLGLYASDSAASASSSTIKGSPIKTTESSEPTDTRPLKRKREDPPVASTSFNNPQKLNKHGKEPFSRIPKDTQVDPRFASNKYVPYDYADRAYQDLSVTKGKGFTKEKNKKKRGSYRGGAIDTTPKGIKFDD</sequence>
<dbReference type="AlphaFoldDB" id="A0A6A6HNW3"/>
<dbReference type="InterPro" id="IPR039191">
    <property type="entry name" value="Nopp140-like"/>
</dbReference>
<protein>
    <recommendedName>
        <fullName evidence="2">Srp40 C-terminal domain-containing protein</fullName>
    </recommendedName>
</protein>
<dbReference type="Pfam" id="PF05022">
    <property type="entry name" value="SRP40_C"/>
    <property type="match status" value="1"/>
</dbReference>
<evidence type="ECO:0000313" key="3">
    <source>
        <dbReference type="EMBL" id="KAF2239233.1"/>
    </source>
</evidence>
<evidence type="ECO:0000313" key="4">
    <source>
        <dbReference type="Proteomes" id="UP000800092"/>
    </source>
</evidence>
<feature type="compositionally biased region" description="Low complexity" evidence="1">
    <location>
        <begin position="202"/>
        <end position="225"/>
    </location>
</feature>
<gene>
    <name evidence="3" type="ORF">EV356DRAFT_502229</name>
</gene>
<feature type="compositionally biased region" description="Polar residues" evidence="1">
    <location>
        <begin position="358"/>
        <end position="372"/>
    </location>
</feature>
<dbReference type="PROSITE" id="PS50896">
    <property type="entry name" value="LISH"/>
    <property type="match status" value="1"/>
</dbReference>
<dbReference type="InterPro" id="IPR007718">
    <property type="entry name" value="Srp40_C"/>
</dbReference>
<organism evidence="3 4">
    <name type="scientific">Viridothelium virens</name>
    <name type="common">Speckled blister lichen</name>
    <name type="synonym">Trypethelium virens</name>
    <dbReference type="NCBI Taxonomy" id="1048519"/>
    <lineage>
        <taxon>Eukaryota</taxon>
        <taxon>Fungi</taxon>
        <taxon>Dikarya</taxon>
        <taxon>Ascomycota</taxon>
        <taxon>Pezizomycotina</taxon>
        <taxon>Dothideomycetes</taxon>
        <taxon>Dothideomycetes incertae sedis</taxon>
        <taxon>Trypetheliales</taxon>
        <taxon>Trypetheliaceae</taxon>
        <taxon>Viridothelium</taxon>
    </lineage>
</organism>
<name>A0A6A6HNW3_VIRVR</name>
<feature type="region of interest" description="Disordered" evidence="1">
    <location>
        <begin position="450"/>
        <end position="473"/>
    </location>
</feature>
<feature type="region of interest" description="Disordered" evidence="1">
    <location>
        <begin position="98"/>
        <end position="418"/>
    </location>
</feature>
<accession>A0A6A6HNW3</accession>
<evidence type="ECO:0000259" key="2">
    <source>
        <dbReference type="Pfam" id="PF05022"/>
    </source>
</evidence>